<dbReference type="GO" id="GO:0046512">
    <property type="term" value="P:sphingosine biosynthetic process"/>
    <property type="evidence" value="ECO:0007669"/>
    <property type="project" value="TreeGrafter"/>
</dbReference>
<dbReference type="Gene3D" id="3.40.640.10">
    <property type="entry name" value="Type I PLP-dependent aspartate aminotransferase-like (Major domain)"/>
    <property type="match status" value="1"/>
</dbReference>
<dbReference type="PANTHER" id="PTHR13693:SF3">
    <property type="entry name" value="LD36009P"/>
    <property type="match status" value="1"/>
</dbReference>
<evidence type="ECO:0000256" key="1">
    <source>
        <dbReference type="ARBA" id="ARBA00001933"/>
    </source>
</evidence>
<evidence type="ECO:0000313" key="21">
    <source>
        <dbReference type="RefSeq" id="XP_029655680.2"/>
    </source>
</evidence>
<keyword evidence="15" id="KW-0472">Membrane</keyword>
<evidence type="ECO:0000259" key="19">
    <source>
        <dbReference type="Pfam" id="PF00155"/>
    </source>
</evidence>
<comment type="subcellular location">
    <subcellularLocation>
        <location evidence="2">Endoplasmic reticulum</location>
    </subcellularLocation>
    <subcellularLocation>
        <location evidence="3">Membrane</location>
    </subcellularLocation>
</comment>
<evidence type="ECO:0000256" key="17">
    <source>
        <dbReference type="ARBA" id="ARBA00048528"/>
    </source>
</evidence>
<comment type="catalytic activity">
    <reaction evidence="17">
        <text>L-serine + hexadecanoyl-CoA + H(+) = 3-oxosphinganine + CO2 + CoA</text>
        <dbReference type="Rhea" id="RHEA:14761"/>
        <dbReference type="ChEBI" id="CHEBI:15378"/>
        <dbReference type="ChEBI" id="CHEBI:16526"/>
        <dbReference type="ChEBI" id="CHEBI:33384"/>
        <dbReference type="ChEBI" id="CHEBI:57287"/>
        <dbReference type="ChEBI" id="CHEBI:57379"/>
        <dbReference type="ChEBI" id="CHEBI:58299"/>
        <dbReference type="EC" id="2.3.1.50"/>
    </reaction>
</comment>
<evidence type="ECO:0000256" key="13">
    <source>
        <dbReference type="ARBA" id="ARBA00022989"/>
    </source>
</evidence>
<dbReference type="Pfam" id="PF00155">
    <property type="entry name" value="Aminotran_1_2"/>
    <property type="match status" value="1"/>
</dbReference>
<dbReference type="InterPro" id="IPR015424">
    <property type="entry name" value="PyrdxlP-dep_Trfase"/>
</dbReference>
<name>A0A6P7U0D7_9MOLL</name>
<evidence type="ECO:0000256" key="14">
    <source>
        <dbReference type="ARBA" id="ARBA00023098"/>
    </source>
</evidence>
<feature type="domain" description="Aminotransferase class I/classII large" evidence="19">
    <location>
        <begin position="14"/>
        <end position="273"/>
    </location>
</feature>
<evidence type="ECO:0000256" key="15">
    <source>
        <dbReference type="ARBA" id="ARBA00023136"/>
    </source>
</evidence>
<dbReference type="Gene3D" id="3.90.1150.10">
    <property type="entry name" value="Aspartate Aminotransferase, domain 1"/>
    <property type="match status" value="1"/>
</dbReference>
<comment type="similarity">
    <text evidence="6 18">Belongs to the class-II pyridoxal-phosphate-dependent aminotransferase family.</text>
</comment>
<dbReference type="FunFam" id="3.40.640.10:FF:000047">
    <property type="entry name" value="serine palmitoyltransferase 2 isoform X1"/>
    <property type="match status" value="1"/>
</dbReference>
<protein>
    <recommendedName>
        <fullName evidence="7">serine C-palmitoyltransferase</fullName>
        <ecNumber evidence="7">2.3.1.50</ecNumber>
    </recommendedName>
</protein>
<dbReference type="InterPro" id="IPR050087">
    <property type="entry name" value="AON_synthase_class-II"/>
</dbReference>
<reference evidence="21" key="1">
    <citation type="submission" date="2025-08" db="UniProtKB">
        <authorList>
            <consortium name="RefSeq"/>
        </authorList>
    </citation>
    <scope>IDENTIFICATION</scope>
</reference>
<dbReference type="Proteomes" id="UP000515154">
    <property type="component" value="Unplaced"/>
</dbReference>
<dbReference type="InterPro" id="IPR015422">
    <property type="entry name" value="PyrdxlP-dep_Trfase_small"/>
</dbReference>
<comment type="cofactor">
    <cofactor evidence="1 18">
        <name>pyridoxal 5'-phosphate</name>
        <dbReference type="ChEBI" id="CHEBI:597326"/>
    </cofactor>
</comment>
<dbReference type="GO" id="GO:0016020">
    <property type="term" value="C:membrane"/>
    <property type="evidence" value="ECO:0007669"/>
    <property type="project" value="UniProtKB-SubCell"/>
</dbReference>
<dbReference type="InterPro" id="IPR004839">
    <property type="entry name" value="Aminotransferase_I/II_large"/>
</dbReference>
<dbReference type="AlphaFoldDB" id="A0A6P7U0D7"/>
<keyword evidence="8" id="KW-0808">Transferase</keyword>
<dbReference type="KEGG" id="osn:115229482"/>
<evidence type="ECO:0000256" key="12">
    <source>
        <dbReference type="ARBA" id="ARBA00022919"/>
    </source>
</evidence>
<keyword evidence="11 18" id="KW-0663">Pyridoxal phosphate</keyword>
<keyword evidence="10" id="KW-0256">Endoplasmic reticulum</keyword>
<evidence type="ECO:0000256" key="3">
    <source>
        <dbReference type="ARBA" id="ARBA00004370"/>
    </source>
</evidence>
<dbReference type="GO" id="GO:0017059">
    <property type="term" value="C:serine palmitoyltransferase complex"/>
    <property type="evidence" value="ECO:0007669"/>
    <property type="project" value="TreeGrafter"/>
</dbReference>
<sequence>MTFVNSLFAAGLLDIHMELDQTVADFLGVEEAITFPMGFATNSMNIPCLVSKGCLIVSDELNHASLVLGSRLSGATIRVFKHNNMVSLEKILKQAVVEGQPRTHQPWKKILIVCEGIYSMEGSICRLPEIVHLKKKYKAYLYLDEAHSIGAIGDNGRGVCEYFGIDPCEVDVMMGTFTKSFASAGGYIGGSKDLINYLRIKSHSSMYASCMSPAVAQQIISTIRVISGADGTTEGKKRIRQLKWNVRYFRRRLNELNVIVYGNKDSPVVPILLYMPSNIA</sequence>
<organism evidence="20 21">
    <name type="scientific">Octopus sinensis</name>
    <name type="common">East Asian common octopus</name>
    <dbReference type="NCBI Taxonomy" id="2607531"/>
    <lineage>
        <taxon>Eukaryota</taxon>
        <taxon>Metazoa</taxon>
        <taxon>Spiralia</taxon>
        <taxon>Lophotrochozoa</taxon>
        <taxon>Mollusca</taxon>
        <taxon>Cephalopoda</taxon>
        <taxon>Coleoidea</taxon>
        <taxon>Octopodiformes</taxon>
        <taxon>Octopoda</taxon>
        <taxon>Incirrata</taxon>
        <taxon>Octopodidae</taxon>
        <taxon>Octopus</taxon>
    </lineage>
</organism>
<evidence type="ECO:0000256" key="11">
    <source>
        <dbReference type="ARBA" id="ARBA00022898"/>
    </source>
</evidence>
<evidence type="ECO:0000256" key="4">
    <source>
        <dbReference type="ARBA" id="ARBA00004760"/>
    </source>
</evidence>
<dbReference type="RefSeq" id="XP_029655680.2">
    <property type="nucleotide sequence ID" value="XM_029799820.2"/>
</dbReference>
<evidence type="ECO:0000256" key="9">
    <source>
        <dbReference type="ARBA" id="ARBA00022692"/>
    </source>
</evidence>
<dbReference type="SUPFAM" id="SSF53383">
    <property type="entry name" value="PLP-dependent transferases"/>
    <property type="match status" value="1"/>
</dbReference>
<accession>A0A6P7U0D7</accession>
<keyword evidence="9" id="KW-0812">Transmembrane</keyword>
<proteinExistence type="inferred from homology"/>
<dbReference type="InterPro" id="IPR001917">
    <property type="entry name" value="Aminotrans_II_pyridoxalP_BS"/>
</dbReference>
<keyword evidence="13" id="KW-1133">Transmembrane helix</keyword>
<keyword evidence="14" id="KW-0443">Lipid metabolism</keyword>
<keyword evidence="16" id="KW-0012">Acyltransferase</keyword>
<dbReference type="PANTHER" id="PTHR13693">
    <property type="entry name" value="CLASS II AMINOTRANSFERASE/8-AMINO-7-OXONONANOATE SYNTHASE"/>
    <property type="match status" value="1"/>
</dbReference>
<evidence type="ECO:0000256" key="16">
    <source>
        <dbReference type="ARBA" id="ARBA00023315"/>
    </source>
</evidence>
<dbReference type="InterPro" id="IPR015421">
    <property type="entry name" value="PyrdxlP-dep_Trfase_major"/>
</dbReference>
<gene>
    <name evidence="21" type="primary">LOC115229482</name>
</gene>
<keyword evidence="12" id="KW-0746">Sphingolipid metabolism</keyword>
<evidence type="ECO:0000256" key="18">
    <source>
        <dbReference type="RuleBase" id="RU003693"/>
    </source>
</evidence>
<comment type="pathway">
    <text evidence="4">Lipid metabolism; sphingolipid metabolism.</text>
</comment>
<dbReference type="GO" id="GO:0030170">
    <property type="term" value="F:pyridoxal phosphate binding"/>
    <property type="evidence" value="ECO:0007669"/>
    <property type="project" value="InterPro"/>
</dbReference>
<dbReference type="GO" id="GO:0005783">
    <property type="term" value="C:endoplasmic reticulum"/>
    <property type="evidence" value="ECO:0007669"/>
    <property type="project" value="UniProtKB-SubCell"/>
</dbReference>
<evidence type="ECO:0000256" key="5">
    <source>
        <dbReference type="ARBA" id="ARBA00004991"/>
    </source>
</evidence>
<evidence type="ECO:0000313" key="20">
    <source>
        <dbReference type="Proteomes" id="UP000515154"/>
    </source>
</evidence>
<dbReference type="GO" id="GO:0046513">
    <property type="term" value="P:ceramide biosynthetic process"/>
    <property type="evidence" value="ECO:0007669"/>
    <property type="project" value="TreeGrafter"/>
</dbReference>
<dbReference type="EC" id="2.3.1.50" evidence="7"/>
<comment type="pathway">
    <text evidence="5">Sphingolipid metabolism.</text>
</comment>
<evidence type="ECO:0000256" key="2">
    <source>
        <dbReference type="ARBA" id="ARBA00004240"/>
    </source>
</evidence>
<evidence type="ECO:0000256" key="6">
    <source>
        <dbReference type="ARBA" id="ARBA00008392"/>
    </source>
</evidence>
<evidence type="ECO:0000256" key="7">
    <source>
        <dbReference type="ARBA" id="ARBA00013220"/>
    </source>
</evidence>
<keyword evidence="20" id="KW-1185">Reference proteome</keyword>
<dbReference type="PROSITE" id="PS00599">
    <property type="entry name" value="AA_TRANSFER_CLASS_2"/>
    <property type="match status" value="1"/>
</dbReference>
<evidence type="ECO:0000256" key="8">
    <source>
        <dbReference type="ARBA" id="ARBA00022679"/>
    </source>
</evidence>
<evidence type="ECO:0000256" key="10">
    <source>
        <dbReference type="ARBA" id="ARBA00022824"/>
    </source>
</evidence>
<dbReference type="GO" id="GO:0004758">
    <property type="term" value="F:serine C-palmitoyltransferase activity"/>
    <property type="evidence" value="ECO:0007669"/>
    <property type="project" value="UniProtKB-EC"/>
</dbReference>